<name>A0A840TU38_9BACT</name>
<dbReference type="EMBL" id="JACHGF010000009">
    <property type="protein sequence ID" value="MBB5286425.1"/>
    <property type="molecule type" value="Genomic_DNA"/>
</dbReference>
<keyword evidence="2" id="KW-1185">Reference proteome</keyword>
<dbReference type="RefSeq" id="WP_184177524.1">
    <property type="nucleotide sequence ID" value="NZ_JACHGF010000009.1"/>
</dbReference>
<reference evidence="1 2" key="1">
    <citation type="submission" date="2020-08" db="EMBL/GenBank/DDBJ databases">
        <title>Genomic Encyclopedia of Type Strains, Phase IV (KMG-IV): sequencing the most valuable type-strain genomes for metagenomic binning, comparative biology and taxonomic classification.</title>
        <authorList>
            <person name="Goeker M."/>
        </authorList>
    </citation>
    <scope>NUCLEOTIDE SEQUENCE [LARGE SCALE GENOMIC DNA]</scope>
    <source>
        <strain evidence="1 2">DSM 105074</strain>
    </source>
</reference>
<dbReference type="AlphaFoldDB" id="A0A840TU38"/>
<gene>
    <name evidence="1" type="ORF">HNQ92_004585</name>
</gene>
<evidence type="ECO:0000313" key="1">
    <source>
        <dbReference type="EMBL" id="MBB5286425.1"/>
    </source>
</evidence>
<sequence length="392" mass="43981">MQRLNSTYPILLTSAFAALVLLLSAYPRFDKIRYFGAATLAVPADTVLAHTVDFRDTVAGSTLYQVLSKEKYPLAYYREIRTGVCFDNKCRLLNVVLYWNPTGRYLGFELPESEYLSKSDHEPFVAEEYQRLHALLADSLSPLSTFSYNEIVPSTTPPNPDVDAVSSATARAVLEYVVPGAAYTTYKLWHLLYGPAQEEVQRLTRQRLSPELLLMMLDSPALGDQIWALNHSRGYLEPSSALRQRVLSFIDPRDYNLAERAINALSPPDLESTSLQEVLLDKFQTGNHSLKKLLLTKLREAPALSTASQQALARQLTTLSGELVTSGLDLYQQQPTLDPAAGRVLSELLENDNAYISKKAYQFFEKVPLQDKLVQKRLGQYRARHGLSGTSR</sequence>
<comment type="caution">
    <text evidence="1">The sequence shown here is derived from an EMBL/GenBank/DDBJ whole genome shotgun (WGS) entry which is preliminary data.</text>
</comment>
<evidence type="ECO:0000313" key="2">
    <source>
        <dbReference type="Proteomes" id="UP000557307"/>
    </source>
</evidence>
<dbReference type="Proteomes" id="UP000557307">
    <property type="component" value="Unassembled WGS sequence"/>
</dbReference>
<organism evidence="1 2">
    <name type="scientific">Rhabdobacter roseus</name>
    <dbReference type="NCBI Taxonomy" id="1655419"/>
    <lineage>
        <taxon>Bacteria</taxon>
        <taxon>Pseudomonadati</taxon>
        <taxon>Bacteroidota</taxon>
        <taxon>Cytophagia</taxon>
        <taxon>Cytophagales</taxon>
        <taxon>Cytophagaceae</taxon>
        <taxon>Rhabdobacter</taxon>
    </lineage>
</organism>
<accession>A0A840TU38</accession>
<proteinExistence type="predicted"/>
<protein>
    <submittedName>
        <fullName evidence="1">Uncharacterized protein</fullName>
    </submittedName>
</protein>